<comment type="caution">
    <text evidence="2">The sequence shown here is derived from an EMBL/GenBank/DDBJ whole genome shotgun (WGS) entry which is preliminary data.</text>
</comment>
<reference evidence="2 3" key="1">
    <citation type="submission" date="2020-07" db="EMBL/GenBank/DDBJ databases">
        <title>Genomic Encyclopedia of Type Strains, Phase III (KMG-III): the genomes of soil and plant-associated and newly described type strains.</title>
        <authorList>
            <person name="Whitman W."/>
        </authorList>
    </citation>
    <scope>NUCLEOTIDE SEQUENCE [LARGE SCALE GENOMIC DNA]</scope>
    <source>
        <strain evidence="2 3">DSM 11255</strain>
    </source>
</reference>
<dbReference type="RefSeq" id="WP_028052797.1">
    <property type="nucleotide sequence ID" value="NZ_ATYG01000031.1"/>
</dbReference>
<keyword evidence="3" id="KW-1185">Reference proteome</keyword>
<organism evidence="2 3">
    <name type="scientific">Carboxydothermus ferrireducens DSM 11255</name>
    <dbReference type="NCBI Taxonomy" id="1119529"/>
    <lineage>
        <taxon>Bacteria</taxon>
        <taxon>Bacillati</taxon>
        <taxon>Bacillota</taxon>
        <taxon>Clostridia</taxon>
        <taxon>Thermoanaerobacterales</taxon>
        <taxon>Thermoanaerobacteraceae</taxon>
        <taxon>Carboxydothermus</taxon>
    </lineage>
</organism>
<evidence type="ECO:0000259" key="1">
    <source>
        <dbReference type="Pfam" id="PF19912"/>
    </source>
</evidence>
<proteinExistence type="predicted"/>
<sequence length="230" mass="24932">MPNFKILQDQPEKLKNQTYGFDGTTVRPLKTDNTGRPDIRPLTNSTDSILVYGNDGTANQVLKTNSSGHIAVYTDGATALNITATDFDIRNLSNTQDNILIYGYDGTQNRAIKTDASGNLLSATIRSFTEYSETATTTDTYTGSTAQDVSTIATYTMFVKNTGTTNSATVKLQISPNNTDWLDDSAEVTLNPGDFTAFTANLFLRYVRVAYKSTTTGSPTDLAIVLQGQS</sequence>
<name>A0ABX2R9P9_9THEO</name>
<dbReference type="InterPro" id="IPR045965">
    <property type="entry name" value="DUF6385"/>
</dbReference>
<feature type="domain" description="DUF6385" evidence="1">
    <location>
        <begin position="148"/>
        <end position="230"/>
    </location>
</feature>
<gene>
    <name evidence="2" type="ORF">HDG70_001365</name>
</gene>
<accession>A0ABX2R9P9</accession>
<evidence type="ECO:0000313" key="2">
    <source>
        <dbReference type="EMBL" id="NYE57650.1"/>
    </source>
</evidence>
<dbReference type="EMBL" id="JACCBS010000002">
    <property type="protein sequence ID" value="NYE57650.1"/>
    <property type="molecule type" value="Genomic_DNA"/>
</dbReference>
<protein>
    <recommendedName>
        <fullName evidence="1">DUF6385 domain-containing protein</fullName>
    </recommendedName>
</protein>
<dbReference type="Pfam" id="PF19912">
    <property type="entry name" value="DUF6385"/>
    <property type="match status" value="1"/>
</dbReference>
<evidence type="ECO:0000313" key="3">
    <source>
        <dbReference type="Proteomes" id="UP000604066"/>
    </source>
</evidence>
<dbReference type="Proteomes" id="UP000604066">
    <property type="component" value="Unassembled WGS sequence"/>
</dbReference>